<sequence length="272" mass="31729">LRPRYLYGILSYKLINDLCLVKLVLKMSRKKVFKTAEEAVEYLFSEELESEMIVLPPELDKFTEEGFDDSETLDPSVRDTSRGSNDFYFDVKNKITAVKWNDNKCVILTTNFDIIEPLTSVSRREKGKAEKNKIEQPCLVNNYNKNMGDIESHDRLLEKHTIRIRGKKWYWPIITRIVDMSVVNICVIYNMINAEKKSIKEIRRHIAIAYLKKGNTVQIKIGLPSYSISSRVKEIDTVRRDGVGHIISKREKQRRCQMQNCSGKTSYILHEM</sequence>
<organism evidence="2 3">
    <name type="scientific">Nephila pilipes</name>
    <name type="common">Giant wood spider</name>
    <name type="synonym">Nephila maculata</name>
    <dbReference type="NCBI Taxonomy" id="299642"/>
    <lineage>
        <taxon>Eukaryota</taxon>
        <taxon>Metazoa</taxon>
        <taxon>Ecdysozoa</taxon>
        <taxon>Arthropoda</taxon>
        <taxon>Chelicerata</taxon>
        <taxon>Arachnida</taxon>
        <taxon>Araneae</taxon>
        <taxon>Araneomorphae</taxon>
        <taxon>Entelegynae</taxon>
        <taxon>Araneoidea</taxon>
        <taxon>Nephilidae</taxon>
        <taxon>Nephila</taxon>
    </lineage>
</organism>
<dbReference type="InterPro" id="IPR029526">
    <property type="entry name" value="PGBD"/>
</dbReference>
<comment type="caution">
    <text evidence="2">The sequence shown here is derived from an EMBL/GenBank/DDBJ whole genome shotgun (WGS) entry which is preliminary data.</text>
</comment>
<evidence type="ECO:0000313" key="3">
    <source>
        <dbReference type="Proteomes" id="UP000887013"/>
    </source>
</evidence>
<evidence type="ECO:0000313" key="2">
    <source>
        <dbReference type="EMBL" id="GFS82784.1"/>
    </source>
</evidence>
<dbReference type="Pfam" id="PF13843">
    <property type="entry name" value="DDE_Tnp_1_7"/>
    <property type="match status" value="1"/>
</dbReference>
<dbReference type="AlphaFoldDB" id="A0A8X6MXK2"/>
<feature type="non-terminal residue" evidence="2">
    <location>
        <position position="1"/>
    </location>
</feature>
<dbReference type="OrthoDB" id="6434956at2759"/>
<dbReference type="PANTHER" id="PTHR47272:SF1">
    <property type="entry name" value="PIGGYBAC TRANSPOSABLE ELEMENT-DERIVED PROTEIN 3-LIKE"/>
    <property type="match status" value="1"/>
</dbReference>
<feature type="domain" description="PiggyBac transposable element-derived protein" evidence="1">
    <location>
        <begin position="81"/>
        <end position="184"/>
    </location>
</feature>
<name>A0A8X6MXK2_NEPPI</name>
<evidence type="ECO:0000259" key="1">
    <source>
        <dbReference type="Pfam" id="PF13843"/>
    </source>
</evidence>
<keyword evidence="3" id="KW-1185">Reference proteome</keyword>
<reference evidence="2" key="1">
    <citation type="submission" date="2020-08" db="EMBL/GenBank/DDBJ databases">
        <title>Multicomponent nature underlies the extraordinary mechanical properties of spider dragline silk.</title>
        <authorList>
            <person name="Kono N."/>
            <person name="Nakamura H."/>
            <person name="Mori M."/>
            <person name="Yoshida Y."/>
            <person name="Ohtoshi R."/>
            <person name="Malay A.D."/>
            <person name="Moran D.A.P."/>
            <person name="Tomita M."/>
            <person name="Numata K."/>
            <person name="Arakawa K."/>
        </authorList>
    </citation>
    <scope>NUCLEOTIDE SEQUENCE</scope>
</reference>
<dbReference type="Proteomes" id="UP000887013">
    <property type="component" value="Unassembled WGS sequence"/>
</dbReference>
<gene>
    <name evidence="2" type="primary">PGBD3</name>
    <name evidence="2" type="ORF">NPIL_22501</name>
</gene>
<protein>
    <submittedName>
        <fullName evidence="2">PiggyBac transposable element-derived protein 3</fullName>
    </submittedName>
</protein>
<dbReference type="EMBL" id="BMAW01003283">
    <property type="protein sequence ID" value="GFS82784.1"/>
    <property type="molecule type" value="Genomic_DNA"/>
</dbReference>
<dbReference type="PANTHER" id="PTHR47272">
    <property type="entry name" value="DDE_TNP_1_7 DOMAIN-CONTAINING PROTEIN"/>
    <property type="match status" value="1"/>
</dbReference>
<accession>A0A8X6MXK2</accession>
<proteinExistence type="predicted"/>